<dbReference type="GO" id="GO:0008119">
    <property type="term" value="F:thiopurine S-methyltransferase activity"/>
    <property type="evidence" value="ECO:0007669"/>
    <property type="project" value="UniProtKB-UniRule"/>
</dbReference>
<organism evidence="10 11">
    <name type="scientific">Alteromonas halophila</name>
    <dbReference type="NCBI Taxonomy" id="516698"/>
    <lineage>
        <taxon>Bacteria</taxon>
        <taxon>Pseudomonadati</taxon>
        <taxon>Pseudomonadota</taxon>
        <taxon>Gammaproteobacteria</taxon>
        <taxon>Alteromonadales</taxon>
        <taxon>Alteromonadaceae</taxon>
        <taxon>Alteromonas/Salinimonas group</taxon>
        <taxon>Alteromonas</taxon>
    </lineage>
</organism>
<keyword evidence="8 9" id="KW-0949">S-adenosyl-L-methionine</keyword>
<keyword evidence="11" id="KW-1185">Reference proteome</keyword>
<evidence type="ECO:0000256" key="3">
    <source>
        <dbReference type="ARBA" id="ARBA00008145"/>
    </source>
</evidence>
<dbReference type="InterPro" id="IPR029063">
    <property type="entry name" value="SAM-dependent_MTases_sf"/>
</dbReference>
<name>A0A918MV43_9ALTE</name>
<accession>A0A918MV43</accession>
<evidence type="ECO:0000256" key="7">
    <source>
        <dbReference type="ARBA" id="ARBA00022679"/>
    </source>
</evidence>
<dbReference type="InterPro" id="IPR008854">
    <property type="entry name" value="TPMT"/>
</dbReference>
<keyword evidence="7 9" id="KW-0808">Transferase</keyword>
<feature type="binding site" evidence="9">
    <location>
        <position position="123"/>
    </location>
    <ligand>
        <name>S-adenosyl-L-methionine</name>
        <dbReference type="ChEBI" id="CHEBI:59789"/>
    </ligand>
</feature>
<evidence type="ECO:0000256" key="5">
    <source>
        <dbReference type="ARBA" id="ARBA00022490"/>
    </source>
</evidence>
<gene>
    <name evidence="9 10" type="primary">tpm</name>
    <name evidence="10" type="ORF">GCM10007391_04690</name>
</gene>
<dbReference type="NCBIfam" id="TIGR03840">
    <property type="entry name" value="TMPT_Se_Te"/>
    <property type="match status" value="1"/>
</dbReference>
<dbReference type="EMBL" id="BMXP01000001">
    <property type="protein sequence ID" value="GGW75467.1"/>
    <property type="molecule type" value="Genomic_DNA"/>
</dbReference>
<sequence length="220" mass="24898">MEQDFWHAKWQNNEIGFHEQDGNPLLRKFMDVFSRADKPRVLVPLCGKTHDIHVLLAHGYEVVGIELSEVAVTQLFDELNAVPEITDNNGIRRYTHDRLTVLAGDIFSVTQAHVGRVTAVYDRAALVALPDDMRRAYAVKICQLAPQLPQLLITFDYHQAEMAGPPFSVPQEMVEQLYGNDYRISRLYRRPIEGGLKQQVAADCLAFSLSPLPVLNETTQ</sequence>
<dbReference type="InterPro" id="IPR025835">
    <property type="entry name" value="Thiopurine_S-MeTrfase"/>
</dbReference>
<dbReference type="EC" id="2.1.1.67" evidence="4 9"/>
<dbReference type="GO" id="GO:0032259">
    <property type="term" value="P:methylation"/>
    <property type="evidence" value="ECO:0007669"/>
    <property type="project" value="UniProtKB-KW"/>
</dbReference>
<dbReference type="PANTHER" id="PTHR10259">
    <property type="entry name" value="THIOPURINE S-METHYLTRANSFERASE"/>
    <property type="match status" value="1"/>
</dbReference>
<dbReference type="AlphaFoldDB" id="A0A918MV43"/>
<comment type="similarity">
    <text evidence="3 9">Belongs to the class I-like SAM-binding methyltransferase superfamily. TPMT family.</text>
</comment>
<evidence type="ECO:0000256" key="4">
    <source>
        <dbReference type="ARBA" id="ARBA00011905"/>
    </source>
</evidence>
<keyword evidence="5 9" id="KW-0963">Cytoplasm</keyword>
<dbReference type="PIRSF" id="PIRSF023956">
    <property type="entry name" value="Thiopurine_S-methyltransferase"/>
    <property type="match status" value="1"/>
</dbReference>
<reference evidence="10" key="2">
    <citation type="submission" date="2020-09" db="EMBL/GenBank/DDBJ databases">
        <authorList>
            <person name="Sun Q."/>
            <person name="Kim S."/>
        </authorList>
    </citation>
    <scope>NUCLEOTIDE SEQUENCE</scope>
    <source>
        <strain evidence="10">KCTC 22164</strain>
    </source>
</reference>
<dbReference type="SUPFAM" id="SSF53335">
    <property type="entry name" value="S-adenosyl-L-methionine-dependent methyltransferases"/>
    <property type="match status" value="1"/>
</dbReference>
<dbReference type="Gene3D" id="3.40.50.150">
    <property type="entry name" value="Vaccinia Virus protein VP39"/>
    <property type="match status" value="1"/>
</dbReference>
<dbReference type="NCBIfam" id="NF009732">
    <property type="entry name" value="PRK13255.1"/>
    <property type="match status" value="1"/>
</dbReference>
<evidence type="ECO:0000313" key="10">
    <source>
        <dbReference type="EMBL" id="GGW75467.1"/>
    </source>
</evidence>
<dbReference type="Pfam" id="PF05724">
    <property type="entry name" value="TPMT"/>
    <property type="match status" value="1"/>
</dbReference>
<dbReference type="CDD" id="cd02440">
    <property type="entry name" value="AdoMet_MTases"/>
    <property type="match status" value="1"/>
</dbReference>
<evidence type="ECO:0000256" key="1">
    <source>
        <dbReference type="ARBA" id="ARBA00000903"/>
    </source>
</evidence>
<evidence type="ECO:0000256" key="6">
    <source>
        <dbReference type="ARBA" id="ARBA00022603"/>
    </source>
</evidence>
<reference evidence="10" key="1">
    <citation type="journal article" date="2014" name="Int. J. Syst. Evol. Microbiol.">
        <title>Complete genome sequence of Corynebacterium casei LMG S-19264T (=DSM 44701T), isolated from a smear-ripened cheese.</title>
        <authorList>
            <consortium name="US DOE Joint Genome Institute (JGI-PGF)"/>
            <person name="Walter F."/>
            <person name="Albersmeier A."/>
            <person name="Kalinowski J."/>
            <person name="Ruckert C."/>
        </authorList>
    </citation>
    <scope>NUCLEOTIDE SEQUENCE</scope>
    <source>
        <strain evidence="10">KCTC 22164</strain>
    </source>
</reference>
<protein>
    <recommendedName>
        <fullName evidence="4 9">Thiopurine S-methyltransferase</fullName>
        <ecNumber evidence="4 9">2.1.1.67</ecNumber>
    </recommendedName>
    <alternativeName>
        <fullName evidence="9">Thiopurine methyltransferase</fullName>
    </alternativeName>
</protein>
<comment type="subcellular location">
    <subcellularLocation>
        <location evidence="2 9">Cytoplasm</location>
    </subcellularLocation>
</comment>
<evidence type="ECO:0000313" key="11">
    <source>
        <dbReference type="Proteomes" id="UP000631300"/>
    </source>
</evidence>
<evidence type="ECO:0000256" key="8">
    <source>
        <dbReference type="ARBA" id="ARBA00022691"/>
    </source>
</evidence>
<dbReference type="GO" id="GO:0005737">
    <property type="term" value="C:cytoplasm"/>
    <property type="evidence" value="ECO:0007669"/>
    <property type="project" value="UniProtKB-SubCell"/>
</dbReference>
<proteinExistence type="inferred from homology"/>
<dbReference type="FunFam" id="3.40.50.150:FF:000101">
    <property type="entry name" value="Thiopurine S-methyltransferase"/>
    <property type="match status" value="1"/>
</dbReference>
<comment type="caution">
    <text evidence="10">The sequence shown here is derived from an EMBL/GenBank/DDBJ whole genome shotgun (WGS) entry which is preliminary data.</text>
</comment>
<dbReference type="PANTHER" id="PTHR10259:SF11">
    <property type="entry name" value="THIOPURINE S-METHYLTRANSFERASE"/>
    <property type="match status" value="1"/>
</dbReference>
<dbReference type="RefSeq" id="WP_189403471.1">
    <property type="nucleotide sequence ID" value="NZ_BMXP01000001.1"/>
</dbReference>
<comment type="catalytic activity">
    <reaction evidence="1 9">
        <text>S-adenosyl-L-methionine + a thiopurine = S-adenosyl-L-homocysteine + a thiopurine S-methylether.</text>
        <dbReference type="EC" id="2.1.1.67"/>
    </reaction>
</comment>
<evidence type="ECO:0000256" key="9">
    <source>
        <dbReference type="HAMAP-Rule" id="MF_00812"/>
    </source>
</evidence>
<dbReference type="GO" id="GO:0010038">
    <property type="term" value="P:response to metal ion"/>
    <property type="evidence" value="ECO:0007669"/>
    <property type="project" value="InterPro"/>
</dbReference>
<keyword evidence="6 9" id="KW-0489">Methyltransferase</keyword>
<dbReference type="PROSITE" id="PS51585">
    <property type="entry name" value="SAM_MT_TPMT"/>
    <property type="match status" value="1"/>
</dbReference>
<feature type="binding site" evidence="9">
    <location>
        <position position="10"/>
    </location>
    <ligand>
        <name>S-adenosyl-L-methionine</name>
        <dbReference type="ChEBI" id="CHEBI:59789"/>
    </ligand>
</feature>
<dbReference type="InterPro" id="IPR022474">
    <property type="entry name" value="Thiopur_S-MeTfrase_Se/Te_detox"/>
</dbReference>
<dbReference type="HAMAP" id="MF_00812">
    <property type="entry name" value="Thiopur_methtran"/>
    <property type="match status" value="1"/>
</dbReference>
<feature type="binding site" evidence="9">
    <location>
        <position position="45"/>
    </location>
    <ligand>
        <name>S-adenosyl-L-methionine</name>
        <dbReference type="ChEBI" id="CHEBI:59789"/>
    </ligand>
</feature>
<dbReference type="Proteomes" id="UP000631300">
    <property type="component" value="Unassembled WGS sequence"/>
</dbReference>
<feature type="binding site" evidence="9">
    <location>
        <position position="66"/>
    </location>
    <ligand>
        <name>S-adenosyl-L-methionine</name>
        <dbReference type="ChEBI" id="CHEBI:59789"/>
    </ligand>
</feature>
<evidence type="ECO:0000256" key="2">
    <source>
        <dbReference type="ARBA" id="ARBA00004496"/>
    </source>
</evidence>